<comment type="caution">
    <text evidence="5">The sequence shown here is derived from an EMBL/GenBank/DDBJ whole genome shotgun (WGS) entry which is preliminary data.</text>
</comment>
<feature type="domain" description="Zinc finger CHC2-type" evidence="4">
    <location>
        <begin position="33"/>
        <end position="87"/>
    </location>
</feature>
<organism evidence="5 6">
    <name type="scientific">Shewanella inventionis</name>
    <dbReference type="NCBI Taxonomy" id="1738770"/>
    <lineage>
        <taxon>Bacteria</taxon>
        <taxon>Pseudomonadati</taxon>
        <taxon>Pseudomonadota</taxon>
        <taxon>Gammaproteobacteria</taxon>
        <taxon>Alteromonadales</taxon>
        <taxon>Shewanellaceae</taxon>
        <taxon>Shewanella</taxon>
    </lineage>
</organism>
<keyword evidence="6" id="KW-1185">Reference proteome</keyword>
<dbReference type="InterPro" id="IPR050219">
    <property type="entry name" value="DnaG_primase"/>
</dbReference>
<sequence length="556" mass="61825">MISKSFIDKLKQTVSIVELIDSYVPLKKQGKEYVACCPFHTESSPSFKVNENKDLFHCFGCGEHGGIIDFVMEYESIGFGDAVEVIAGKFGLTVEYEHKSKANKKPSDSEVSLVKFVQKVFERNTNTHTINEMFKSDTIAELGLTCATNNLSLQETIRANEALKKLASRINFHSGYLKNPSDNNALVVPLYKQNKQFVGLYVNSKNEPYVIGQKNADKGLLYNPCNTTTKGEPIIISNDMIDVIKCHEMGIPNCMCAADTNAKTLTNEMLRTYRSQRTYYIVKNTPDDTKRLAMELLSSIKTSNNVIGLNVLIINEKISLNAMVAANGKGVIPAVLSKANTWHDFIARELTKGRNTYDDEFKVEMSQLLLDTFEQSTKHKDMPLLLHLIAESIGKCSTLNAHQIFQPTAHNVSAYIDRKLEIAENQLMEKHIAYSQRVINGIPIQHVDTLTALLLLESKGVTKPILTDSISSSLASAFGEESSFAKVLNVINEQGYISQMDIKATLGEVESFQVNSCLQDFMLDDGFLIDAKIIVDDICRKKGLTVVGGPKSSMQI</sequence>
<protein>
    <recommendedName>
        <fullName evidence="4">Zinc finger CHC2-type domain-containing protein</fullName>
    </recommendedName>
</protein>
<reference evidence="6" key="1">
    <citation type="journal article" date="2019" name="Int. J. Syst. Evol. Microbiol.">
        <title>The Global Catalogue of Microorganisms (GCM) 10K type strain sequencing project: providing services to taxonomists for standard genome sequencing and annotation.</title>
        <authorList>
            <consortium name="The Broad Institute Genomics Platform"/>
            <consortium name="The Broad Institute Genome Sequencing Center for Infectious Disease"/>
            <person name="Wu L."/>
            <person name="Ma J."/>
        </authorList>
    </citation>
    <scope>NUCLEOTIDE SEQUENCE [LARGE SCALE GENOMIC DNA]</scope>
    <source>
        <strain evidence="6">CGMCC 1.15339</strain>
    </source>
</reference>
<accession>A0ABQ1IX76</accession>
<dbReference type="Proteomes" id="UP000617555">
    <property type="component" value="Unassembled WGS sequence"/>
</dbReference>
<name>A0ABQ1IX76_9GAMM</name>
<keyword evidence="3" id="KW-0862">Zinc</keyword>
<dbReference type="SMART" id="SM00400">
    <property type="entry name" value="ZnF_CHCC"/>
    <property type="match status" value="1"/>
</dbReference>
<proteinExistence type="predicted"/>
<dbReference type="PANTHER" id="PTHR30313">
    <property type="entry name" value="DNA PRIMASE"/>
    <property type="match status" value="1"/>
</dbReference>
<dbReference type="Gene3D" id="3.90.580.10">
    <property type="entry name" value="Zinc finger, CHC2-type domain"/>
    <property type="match status" value="1"/>
</dbReference>
<evidence type="ECO:0000256" key="1">
    <source>
        <dbReference type="ARBA" id="ARBA00022723"/>
    </source>
</evidence>
<dbReference type="SUPFAM" id="SSF56731">
    <property type="entry name" value="DNA primase core"/>
    <property type="match status" value="1"/>
</dbReference>
<dbReference type="PANTHER" id="PTHR30313:SF2">
    <property type="entry name" value="DNA PRIMASE"/>
    <property type="match status" value="1"/>
</dbReference>
<dbReference type="EMBL" id="BMII01000008">
    <property type="protein sequence ID" value="GGB53280.1"/>
    <property type="molecule type" value="Genomic_DNA"/>
</dbReference>
<evidence type="ECO:0000313" key="6">
    <source>
        <dbReference type="Proteomes" id="UP000617555"/>
    </source>
</evidence>
<evidence type="ECO:0000256" key="2">
    <source>
        <dbReference type="ARBA" id="ARBA00022771"/>
    </source>
</evidence>
<dbReference type="InterPro" id="IPR002694">
    <property type="entry name" value="Znf_CHC2"/>
</dbReference>
<keyword evidence="1" id="KW-0479">Metal-binding</keyword>
<dbReference type="RefSeq" id="WP_188738053.1">
    <property type="nucleotide sequence ID" value="NZ_BMII01000008.1"/>
</dbReference>
<evidence type="ECO:0000256" key="3">
    <source>
        <dbReference type="ARBA" id="ARBA00022833"/>
    </source>
</evidence>
<keyword evidence="2" id="KW-0863">Zinc-finger</keyword>
<dbReference type="SUPFAM" id="SSF57783">
    <property type="entry name" value="Zinc beta-ribbon"/>
    <property type="match status" value="1"/>
</dbReference>
<dbReference type="InterPro" id="IPR036977">
    <property type="entry name" value="DNA_primase_Znf_CHC2"/>
</dbReference>
<evidence type="ECO:0000313" key="5">
    <source>
        <dbReference type="EMBL" id="GGB53280.1"/>
    </source>
</evidence>
<gene>
    <name evidence="5" type="ORF">GCM10011607_12270</name>
</gene>
<evidence type="ECO:0000259" key="4">
    <source>
        <dbReference type="SMART" id="SM00400"/>
    </source>
</evidence>
<dbReference type="Pfam" id="PF01807">
    <property type="entry name" value="Zn_ribbon_DnaG"/>
    <property type="match status" value="1"/>
</dbReference>